<dbReference type="InterPro" id="IPR005948">
    <property type="entry name" value="ThiB-like"/>
</dbReference>
<dbReference type="Gene3D" id="3.40.190.10">
    <property type="entry name" value="Periplasmic binding protein-like II"/>
    <property type="match status" value="2"/>
</dbReference>
<proteinExistence type="predicted"/>
<dbReference type="NCBIfam" id="TIGR01254">
    <property type="entry name" value="sfuA"/>
    <property type="match status" value="1"/>
</dbReference>
<dbReference type="AlphaFoldDB" id="A0A7M1R2J8"/>
<dbReference type="SUPFAM" id="SSF53850">
    <property type="entry name" value="Periplasmic binding protein-like II"/>
    <property type="match status" value="1"/>
</dbReference>
<organism evidence="3 4">
    <name type="scientific">Trueperella pecoris</name>
    <dbReference type="NCBI Taxonomy" id="2733571"/>
    <lineage>
        <taxon>Bacteria</taxon>
        <taxon>Bacillati</taxon>
        <taxon>Actinomycetota</taxon>
        <taxon>Actinomycetes</taxon>
        <taxon>Actinomycetales</taxon>
        <taxon>Actinomycetaceae</taxon>
        <taxon>Trueperella</taxon>
    </lineage>
</organism>
<reference evidence="3 4" key="1">
    <citation type="submission" date="2020-10" db="EMBL/GenBank/DDBJ databases">
        <title>Trueperella pecoris sp. nov. isolated from bovine and porcine specimens.</title>
        <authorList>
            <person name="Schoenecker L."/>
            <person name="Schnydrig P."/>
            <person name="Brodard I."/>
            <person name="Thomann A."/>
            <person name="Hemphill A."/>
            <person name="Rodriguez-Campos S."/>
            <person name="Perreten V."/>
            <person name="Jores J."/>
            <person name="Kittl S."/>
        </authorList>
    </citation>
    <scope>NUCLEOTIDE SEQUENCE [LARGE SCALE GENOMIC DNA]</scope>
    <source>
        <strain evidence="3 4">19OD0592</strain>
    </source>
</reference>
<name>A0A7M1R2J8_9ACTO</name>
<dbReference type="PANTHER" id="PTHR30006">
    <property type="entry name" value="THIAMINE-BINDING PERIPLASMIC PROTEIN-RELATED"/>
    <property type="match status" value="1"/>
</dbReference>
<dbReference type="EMBL" id="CP063212">
    <property type="protein sequence ID" value="QOR47934.1"/>
    <property type="molecule type" value="Genomic_DNA"/>
</dbReference>
<feature type="chain" id="PRO_5038404039" evidence="2">
    <location>
        <begin position="27"/>
        <end position="340"/>
    </location>
</feature>
<dbReference type="Pfam" id="PF13343">
    <property type="entry name" value="SBP_bac_6"/>
    <property type="match status" value="1"/>
</dbReference>
<dbReference type="PROSITE" id="PS51257">
    <property type="entry name" value="PROKAR_LIPOPROTEIN"/>
    <property type="match status" value="1"/>
</dbReference>
<evidence type="ECO:0000256" key="1">
    <source>
        <dbReference type="ARBA" id="ARBA00022729"/>
    </source>
</evidence>
<dbReference type="GO" id="GO:0015888">
    <property type="term" value="P:thiamine transport"/>
    <property type="evidence" value="ECO:0007669"/>
    <property type="project" value="InterPro"/>
</dbReference>
<evidence type="ECO:0000313" key="4">
    <source>
        <dbReference type="Proteomes" id="UP000594961"/>
    </source>
</evidence>
<accession>A0A7M1R2J8</accession>
<dbReference type="GO" id="GO:0030288">
    <property type="term" value="C:outer membrane-bounded periplasmic space"/>
    <property type="evidence" value="ECO:0007669"/>
    <property type="project" value="TreeGrafter"/>
</dbReference>
<dbReference type="PANTHER" id="PTHR30006:SF2">
    <property type="entry name" value="ABC TRANSPORTER SUBSTRATE-BINDING PROTEIN"/>
    <property type="match status" value="1"/>
</dbReference>
<sequence length="340" mass="36518">MGGNMKKALSLISVIALSATLAACSAADQAKLTTGDTVTVLTHDSFSISDEAKAKFEKETGMKLATTAPGDAGMVLNQLILNKDNPTVDAVFGIDNFSAQRALDGGVIAEYTPEKDPGAKMRIGALTAIDAGDVCLNADPAYFKEHNLELPTSFKDLTKPEYKDLLVVTNPVVSSPGLAFLVGSIEQLGDGWQQYWTDMFKNGTKVVDSWSDAFYTDFSAADGKGAYPLVLSYASSPAYGEGAFVNVPGTCVAQAEYAGVVKGAKNEDGARKFIDFMLSETVQKDIPETMYMYPVADVELPAEWAKYATRPADSIVPDPAKVAKNREAWQKTWSGLFENR</sequence>
<evidence type="ECO:0000313" key="3">
    <source>
        <dbReference type="EMBL" id="QOR47934.1"/>
    </source>
</evidence>
<dbReference type="GO" id="GO:0030976">
    <property type="term" value="F:thiamine pyrophosphate binding"/>
    <property type="evidence" value="ECO:0007669"/>
    <property type="project" value="TreeGrafter"/>
</dbReference>
<keyword evidence="1 2" id="KW-0732">Signal</keyword>
<dbReference type="Proteomes" id="UP000594961">
    <property type="component" value="Chromosome"/>
</dbReference>
<feature type="signal peptide" evidence="2">
    <location>
        <begin position="1"/>
        <end position="26"/>
    </location>
</feature>
<protein>
    <submittedName>
        <fullName evidence="3">Thiamine ABC transporter substrate-binding protein</fullName>
    </submittedName>
</protein>
<gene>
    <name evidence="3" type="ORF">INS90_01100</name>
</gene>
<dbReference type="GO" id="GO:0030975">
    <property type="term" value="F:thiamine binding"/>
    <property type="evidence" value="ECO:0007669"/>
    <property type="project" value="InterPro"/>
</dbReference>
<evidence type="ECO:0000256" key="2">
    <source>
        <dbReference type="SAM" id="SignalP"/>
    </source>
</evidence>